<dbReference type="KEGG" id="lum:CNR27_03685"/>
<dbReference type="EMBL" id="CP023406">
    <property type="protein sequence ID" value="ATD66661.1"/>
    <property type="molecule type" value="Genomic_DNA"/>
</dbReference>
<evidence type="ECO:0000256" key="1">
    <source>
        <dbReference type="SAM" id="MobiDB-lite"/>
    </source>
</evidence>
<sequence length="62" mass="6504">MLLFDACGNGRRPRSPMARVAHRGGRSPLAPPDLEPATLAPAIVVLVGGDVGVSVEQAMLRR</sequence>
<keyword evidence="3" id="KW-1185">Reference proteome</keyword>
<reference evidence="3" key="1">
    <citation type="submission" date="2017-09" db="EMBL/GenBank/DDBJ databases">
        <title>Luteimonas liuhanmingii sp.nov., isolated from the intestinal contents of Tibetan Plateau Pika in Yushu, Qinghai Province, China.</title>
        <authorList>
            <person name="Gui Z."/>
        </authorList>
    </citation>
    <scope>NUCLEOTIDE SEQUENCE [LARGE SCALE GENOMIC DNA]</scope>
    <source>
        <strain evidence="3">100111</strain>
    </source>
</reference>
<proteinExistence type="predicted"/>
<dbReference type="AlphaFoldDB" id="A0A290XC57"/>
<evidence type="ECO:0000313" key="3">
    <source>
        <dbReference type="Proteomes" id="UP000218968"/>
    </source>
</evidence>
<gene>
    <name evidence="2" type="ORF">CNR27_03685</name>
</gene>
<accession>A0A290XC57</accession>
<protein>
    <submittedName>
        <fullName evidence="2">Uncharacterized protein</fullName>
    </submittedName>
</protein>
<organism evidence="2 3">
    <name type="scientific">Luteimonas chenhongjianii</name>
    <dbReference type="NCBI Taxonomy" id="2006110"/>
    <lineage>
        <taxon>Bacteria</taxon>
        <taxon>Pseudomonadati</taxon>
        <taxon>Pseudomonadota</taxon>
        <taxon>Gammaproteobacteria</taxon>
        <taxon>Lysobacterales</taxon>
        <taxon>Lysobacteraceae</taxon>
        <taxon>Luteimonas</taxon>
    </lineage>
</organism>
<dbReference type="Proteomes" id="UP000218968">
    <property type="component" value="Chromosome"/>
</dbReference>
<name>A0A290XC57_9GAMM</name>
<evidence type="ECO:0000313" key="2">
    <source>
        <dbReference type="EMBL" id="ATD66661.1"/>
    </source>
</evidence>
<dbReference type="RefSeq" id="WP_096296988.1">
    <property type="nucleotide sequence ID" value="NZ_CP023406.1"/>
</dbReference>
<feature type="region of interest" description="Disordered" evidence="1">
    <location>
        <begin position="1"/>
        <end position="33"/>
    </location>
</feature>